<feature type="transmembrane region" description="Helical" evidence="1">
    <location>
        <begin position="95"/>
        <end position="113"/>
    </location>
</feature>
<gene>
    <name evidence="3" type="ORF">ROJ8625_00291</name>
</gene>
<accession>A0A1X6Y5Q9</accession>
<dbReference type="AlphaFoldDB" id="A0A1X6Y5Q9"/>
<name>A0A1X6Y5Q9_9RHOB</name>
<dbReference type="PANTHER" id="PTHR14969:SF13">
    <property type="entry name" value="AT30094P"/>
    <property type="match status" value="1"/>
</dbReference>
<feature type="transmembrane region" description="Helical" evidence="1">
    <location>
        <begin position="134"/>
        <end position="155"/>
    </location>
</feature>
<dbReference type="Gene3D" id="1.20.144.10">
    <property type="entry name" value="Phosphatidic acid phosphatase type 2/haloperoxidase"/>
    <property type="match status" value="1"/>
</dbReference>
<organism evidence="3 4">
    <name type="scientific">Roseivivax jejudonensis</name>
    <dbReference type="NCBI Taxonomy" id="1529041"/>
    <lineage>
        <taxon>Bacteria</taxon>
        <taxon>Pseudomonadati</taxon>
        <taxon>Pseudomonadota</taxon>
        <taxon>Alphaproteobacteria</taxon>
        <taxon>Rhodobacterales</taxon>
        <taxon>Roseobacteraceae</taxon>
        <taxon>Roseivivax</taxon>
    </lineage>
</organism>
<dbReference type="CDD" id="cd01610">
    <property type="entry name" value="PAP2_like"/>
    <property type="match status" value="1"/>
</dbReference>
<evidence type="ECO:0000256" key="1">
    <source>
        <dbReference type="SAM" id="Phobius"/>
    </source>
</evidence>
<evidence type="ECO:0000313" key="3">
    <source>
        <dbReference type="EMBL" id="SLN11745.1"/>
    </source>
</evidence>
<evidence type="ECO:0000259" key="2">
    <source>
        <dbReference type="SMART" id="SM00014"/>
    </source>
</evidence>
<evidence type="ECO:0000313" key="4">
    <source>
        <dbReference type="Proteomes" id="UP000193570"/>
    </source>
</evidence>
<dbReference type="Proteomes" id="UP000193570">
    <property type="component" value="Unassembled WGS sequence"/>
</dbReference>
<dbReference type="PANTHER" id="PTHR14969">
    <property type="entry name" value="SPHINGOSINE-1-PHOSPHATE PHOSPHOHYDROLASE"/>
    <property type="match status" value="1"/>
</dbReference>
<keyword evidence="4" id="KW-1185">Reference proteome</keyword>
<keyword evidence="1" id="KW-0812">Transmembrane</keyword>
<feature type="domain" description="Phosphatidic acid phosphatase type 2/haloperoxidase" evidence="2">
    <location>
        <begin position="2"/>
        <end position="110"/>
    </location>
</feature>
<dbReference type="InterPro" id="IPR036938">
    <property type="entry name" value="PAP2/HPO_sf"/>
</dbReference>
<dbReference type="SUPFAM" id="SSF48317">
    <property type="entry name" value="Acid phosphatase/Vanadium-dependent haloperoxidase"/>
    <property type="match status" value="1"/>
</dbReference>
<feature type="transmembrane region" description="Helical" evidence="1">
    <location>
        <begin position="48"/>
        <end position="64"/>
    </location>
</feature>
<keyword evidence="1" id="KW-0472">Membrane</keyword>
<dbReference type="InterPro" id="IPR000326">
    <property type="entry name" value="PAP2/HPO"/>
</dbReference>
<keyword evidence="1" id="KW-1133">Transmembrane helix</keyword>
<reference evidence="3 4" key="1">
    <citation type="submission" date="2017-03" db="EMBL/GenBank/DDBJ databases">
        <authorList>
            <person name="Afonso C.L."/>
            <person name="Miller P.J."/>
            <person name="Scott M.A."/>
            <person name="Spackman E."/>
            <person name="Goraichik I."/>
            <person name="Dimitrov K.M."/>
            <person name="Suarez D.L."/>
            <person name="Swayne D.E."/>
        </authorList>
    </citation>
    <scope>NUCLEOTIDE SEQUENCE [LARGE SCALE GENOMIC DNA]</scope>
    <source>
        <strain evidence="3 4">CECT 8625</strain>
    </source>
</reference>
<protein>
    <submittedName>
        <fullName evidence="3">Undecaprenyl pyrophosphate phosphatase</fullName>
    </submittedName>
</protein>
<dbReference type="EMBL" id="FWFK01000001">
    <property type="protein sequence ID" value="SLN11745.1"/>
    <property type="molecule type" value="Genomic_DNA"/>
</dbReference>
<proteinExistence type="predicted"/>
<dbReference type="SMART" id="SM00014">
    <property type="entry name" value="acidPPc"/>
    <property type="match status" value="1"/>
</dbReference>
<dbReference type="Pfam" id="PF01569">
    <property type="entry name" value="PAP2"/>
    <property type="match status" value="1"/>
</dbReference>
<sequence length="160" mass="17849">MVPIIGLTRLIANFAPFSARPLHADGFELNLQDSQSRATLDGWSSMPSDHASLFFGFAVAVLTINRKAGMFLLLWSVLVVSMPRVIMGLHWPSDIVAGWCIGASIALVLMRPVSSLVRRAQVIPYFEKREAVGYPLLFFATFEFTQMFATGRRLIDLLFL</sequence>